<dbReference type="InterPro" id="IPR008284">
    <property type="entry name" value="MoCF_biosynth_CS"/>
</dbReference>
<dbReference type="Pfam" id="PF03453">
    <property type="entry name" value="MoeA_N"/>
    <property type="match status" value="1"/>
</dbReference>
<dbReference type="EMBL" id="CP117989">
    <property type="protein sequence ID" value="WDG11737.1"/>
    <property type="molecule type" value="Genomic_DNA"/>
</dbReference>
<dbReference type="AlphaFoldDB" id="A0AAQ2YAM7"/>
<dbReference type="SMART" id="SM00852">
    <property type="entry name" value="MoCF_biosynth"/>
    <property type="match status" value="1"/>
</dbReference>
<dbReference type="FunFam" id="3.40.980.10:FF:000004">
    <property type="entry name" value="Molybdopterin molybdenumtransferase"/>
    <property type="match status" value="1"/>
</dbReference>
<evidence type="ECO:0000313" key="16">
    <source>
        <dbReference type="Proteomes" id="UP001219537"/>
    </source>
</evidence>
<dbReference type="InterPro" id="IPR038987">
    <property type="entry name" value="MoeA-like"/>
</dbReference>
<feature type="domain" description="MoaB/Mog" evidence="14">
    <location>
        <begin position="184"/>
        <end position="321"/>
    </location>
</feature>
<organism evidence="15 16">
    <name type="scientific">Vibrio campbellii</name>
    <dbReference type="NCBI Taxonomy" id="680"/>
    <lineage>
        <taxon>Bacteria</taxon>
        <taxon>Pseudomonadati</taxon>
        <taxon>Pseudomonadota</taxon>
        <taxon>Gammaproteobacteria</taxon>
        <taxon>Vibrionales</taxon>
        <taxon>Vibrionaceae</taxon>
        <taxon>Vibrio</taxon>
    </lineage>
</organism>
<proteinExistence type="inferred from homology"/>
<evidence type="ECO:0000256" key="2">
    <source>
        <dbReference type="ARBA" id="ARBA00002901"/>
    </source>
</evidence>
<dbReference type="NCBIfam" id="NF007960">
    <property type="entry name" value="PRK10680.1"/>
    <property type="match status" value="1"/>
</dbReference>
<comment type="pathway">
    <text evidence="3 13">Cofactor biosynthesis; molybdopterin biosynthesis.</text>
</comment>
<dbReference type="FunFam" id="2.40.340.10:FF:000003">
    <property type="entry name" value="Molybdopterin molybdenumtransferase"/>
    <property type="match status" value="1"/>
</dbReference>
<dbReference type="Gene3D" id="3.90.105.10">
    <property type="entry name" value="Molybdopterin biosynthesis moea protein, domain 2"/>
    <property type="match status" value="1"/>
</dbReference>
<evidence type="ECO:0000256" key="3">
    <source>
        <dbReference type="ARBA" id="ARBA00005046"/>
    </source>
</evidence>
<dbReference type="GO" id="GO:0005829">
    <property type="term" value="C:cytosol"/>
    <property type="evidence" value="ECO:0007669"/>
    <property type="project" value="TreeGrafter"/>
</dbReference>
<sequence length="411" mass="44466">MGCCDAPGLMPIEEAMDKMLSRIKPIQTTLSLPLTEALGFVLAEDILSPIHVPPFDNSAMDGYAIRIQDLESSSVLPLAGKSFAGQPFEGEWPQGTCVRIMTGAKIPEGCDAVIMQENTEVTDAGIQFNQTDVKPQNNIRPTGDDIKQGDIVLAQGARLTPRDIPMIASLGVSHVTVVRKPKVAFFSTGDELKPLGEPLDEGQIYDSNRYGIKPLIENFGCKAIDLGIIPDCPETLKATFEQAQTLADVVVTSGGVSVGEADYTKDILEELGEIGFWKLAIKPGKPFAFGKLSTAWFCGLPGNPVSAVLTMYVLVQPMLAKLAGHTEWKAPESIPATTKTAFKKAPGRTDYQRGIYTLEDGKFVVETTGNQSSGAFRSMSLANCFVVLERERGRVEVGETVQIQLFNSTLY</sequence>
<comment type="similarity">
    <text evidence="4 13">Belongs to the MoeA family.</text>
</comment>
<dbReference type="InterPro" id="IPR036425">
    <property type="entry name" value="MoaB/Mog-like_dom_sf"/>
</dbReference>
<dbReference type="GO" id="GO:0061599">
    <property type="term" value="F:molybdopterin molybdotransferase activity"/>
    <property type="evidence" value="ECO:0007669"/>
    <property type="project" value="UniProtKB-UniRule"/>
</dbReference>
<evidence type="ECO:0000256" key="7">
    <source>
        <dbReference type="ARBA" id="ARBA00022505"/>
    </source>
</evidence>
<evidence type="ECO:0000256" key="8">
    <source>
        <dbReference type="ARBA" id="ARBA00022679"/>
    </source>
</evidence>
<dbReference type="SUPFAM" id="SSF63867">
    <property type="entry name" value="MoeA C-terminal domain-like"/>
    <property type="match status" value="1"/>
</dbReference>
<reference evidence="15" key="1">
    <citation type="submission" date="2023-02" db="EMBL/GenBank/DDBJ databases">
        <title>Isolation, identification, and genome analysis of Vibrio campbellii in the Penaeus vannamei larvae stage.</title>
        <authorList>
            <person name="Huang T."/>
            <person name="Zhang B."/>
        </authorList>
    </citation>
    <scope>NUCLEOTIDE SEQUENCE</scope>
    <source>
        <strain evidence="15">20220413_1</strain>
    </source>
</reference>
<dbReference type="FunFam" id="2.170.190.11:FF:000001">
    <property type="entry name" value="Molybdopterin molybdenumtransferase"/>
    <property type="match status" value="1"/>
</dbReference>
<dbReference type="Pfam" id="PF00994">
    <property type="entry name" value="MoCF_biosynth"/>
    <property type="match status" value="1"/>
</dbReference>
<dbReference type="SUPFAM" id="SSF63882">
    <property type="entry name" value="MoeA N-terminal region -like"/>
    <property type="match status" value="1"/>
</dbReference>
<dbReference type="NCBIfam" id="NF045515">
    <property type="entry name" value="Glp_gephyrin"/>
    <property type="match status" value="1"/>
</dbReference>
<comment type="cofactor">
    <cofactor evidence="1 13">
        <name>Mg(2+)</name>
        <dbReference type="ChEBI" id="CHEBI:18420"/>
    </cofactor>
</comment>
<dbReference type="PROSITE" id="PS01079">
    <property type="entry name" value="MOCF_BIOSYNTHESIS_2"/>
    <property type="match status" value="1"/>
</dbReference>
<dbReference type="Gene3D" id="2.170.190.11">
    <property type="entry name" value="Molybdopterin biosynthesis moea protein, domain 3"/>
    <property type="match status" value="1"/>
</dbReference>
<evidence type="ECO:0000259" key="14">
    <source>
        <dbReference type="SMART" id="SM00852"/>
    </source>
</evidence>
<name>A0AAQ2YAM7_9VIBR</name>
<dbReference type="InterPro" id="IPR036135">
    <property type="entry name" value="MoeA_linker/N_sf"/>
</dbReference>
<dbReference type="PANTHER" id="PTHR10192">
    <property type="entry name" value="MOLYBDOPTERIN BIOSYNTHESIS PROTEIN"/>
    <property type="match status" value="1"/>
</dbReference>
<keyword evidence="8 13" id="KW-0808">Transferase</keyword>
<dbReference type="EC" id="2.10.1.1" evidence="5 13"/>
<evidence type="ECO:0000256" key="5">
    <source>
        <dbReference type="ARBA" id="ARBA00013269"/>
    </source>
</evidence>
<dbReference type="RefSeq" id="WP_274292069.1">
    <property type="nucleotide sequence ID" value="NZ_CP117989.1"/>
</dbReference>
<dbReference type="Pfam" id="PF03454">
    <property type="entry name" value="MoeA_C"/>
    <property type="match status" value="1"/>
</dbReference>
<dbReference type="Gene3D" id="3.40.980.10">
    <property type="entry name" value="MoaB/Mog-like domain"/>
    <property type="match status" value="1"/>
</dbReference>
<evidence type="ECO:0000256" key="4">
    <source>
        <dbReference type="ARBA" id="ARBA00010763"/>
    </source>
</evidence>
<evidence type="ECO:0000256" key="9">
    <source>
        <dbReference type="ARBA" id="ARBA00022723"/>
    </source>
</evidence>
<dbReference type="Gene3D" id="2.40.340.10">
    <property type="entry name" value="MoeA, C-terminal, domain IV"/>
    <property type="match status" value="1"/>
</dbReference>
<dbReference type="GO" id="GO:0006777">
    <property type="term" value="P:Mo-molybdopterin cofactor biosynthetic process"/>
    <property type="evidence" value="ECO:0007669"/>
    <property type="project" value="UniProtKB-UniRule"/>
</dbReference>
<evidence type="ECO:0000256" key="1">
    <source>
        <dbReference type="ARBA" id="ARBA00001946"/>
    </source>
</evidence>
<evidence type="ECO:0000256" key="12">
    <source>
        <dbReference type="ARBA" id="ARBA00047317"/>
    </source>
</evidence>
<dbReference type="CDD" id="cd00887">
    <property type="entry name" value="MoeA"/>
    <property type="match status" value="1"/>
</dbReference>
<keyword evidence="9 13" id="KW-0479">Metal-binding</keyword>
<protein>
    <recommendedName>
        <fullName evidence="6 13">Molybdopterin molybdenumtransferase</fullName>
        <ecNumber evidence="5 13">2.10.1.1</ecNumber>
    </recommendedName>
</protein>
<gene>
    <name evidence="15" type="primary">moeA</name>
    <name evidence="15" type="ORF">PUN50_21010</name>
</gene>
<dbReference type="InterPro" id="IPR001453">
    <property type="entry name" value="MoaB/Mog_dom"/>
</dbReference>
<dbReference type="InterPro" id="IPR036688">
    <property type="entry name" value="MoeA_C_domain_IV_sf"/>
</dbReference>
<dbReference type="GO" id="GO:0046872">
    <property type="term" value="F:metal ion binding"/>
    <property type="evidence" value="ECO:0007669"/>
    <property type="project" value="UniProtKB-UniRule"/>
</dbReference>
<evidence type="ECO:0000256" key="11">
    <source>
        <dbReference type="ARBA" id="ARBA00023150"/>
    </source>
</evidence>
<keyword evidence="11 13" id="KW-0501">Molybdenum cofactor biosynthesis</keyword>
<dbReference type="PANTHER" id="PTHR10192:SF5">
    <property type="entry name" value="GEPHYRIN"/>
    <property type="match status" value="1"/>
</dbReference>
<evidence type="ECO:0000313" key="15">
    <source>
        <dbReference type="EMBL" id="WDG11737.1"/>
    </source>
</evidence>
<keyword evidence="10 13" id="KW-0460">Magnesium</keyword>
<evidence type="ECO:0000256" key="10">
    <source>
        <dbReference type="ARBA" id="ARBA00022842"/>
    </source>
</evidence>
<comment type="catalytic activity">
    <reaction evidence="12">
        <text>adenylyl-molybdopterin + molybdate = Mo-molybdopterin + AMP + H(+)</text>
        <dbReference type="Rhea" id="RHEA:35047"/>
        <dbReference type="ChEBI" id="CHEBI:15378"/>
        <dbReference type="ChEBI" id="CHEBI:36264"/>
        <dbReference type="ChEBI" id="CHEBI:62727"/>
        <dbReference type="ChEBI" id="CHEBI:71302"/>
        <dbReference type="ChEBI" id="CHEBI:456215"/>
        <dbReference type="EC" id="2.10.1.1"/>
    </reaction>
</comment>
<dbReference type="InterPro" id="IPR005111">
    <property type="entry name" value="MoeA_C_domain_IV"/>
</dbReference>
<evidence type="ECO:0000256" key="13">
    <source>
        <dbReference type="RuleBase" id="RU365090"/>
    </source>
</evidence>
<evidence type="ECO:0000256" key="6">
    <source>
        <dbReference type="ARBA" id="ARBA00021108"/>
    </source>
</evidence>
<keyword evidence="7 13" id="KW-0500">Molybdenum</keyword>
<dbReference type="Proteomes" id="UP001219537">
    <property type="component" value="Chromosome 2"/>
</dbReference>
<dbReference type="NCBIfam" id="TIGR00177">
    <property type="entry name" value="molyb_syn"/>
    <property type="match status" value="1"/>
</dbReference>
<dbReference type="SUPFAM" id="SSF53218">
    <property type="entry name" value="Molybdenum cofactor biosynthesis proteins"/>
    <property type="match status" value="1"/>
</dbReference>
<comment type="function">
    <text evidence="2 13">Catalyzes the insertion of molybdate into adenylated molybdopterin with the concomitant release of AMP.</text>
</comment>
<accession>A0AAQ2YAM7</accession>
<dbReference type="InterPro" id="IPR005110">
    <property type="entry name" value="MoeA_linker/N"/>
</dbReference>